<feature type="transmembrane region" description="Helical" evidence="2">
    <location>
        <begin position="103"/>
        <end position="123"/>
    </location>
</feature>
<evidence type="ECO:0000313" key="4">
    <source>
        <dbReference type="Proteomes" id="UP000722791"/>
    </source>
</evidence>
<feature type="compositionally biased region" description="Basic and acidic residues" evidence="1">
    <location>
        <begin position="40"/>
        <end position="52"/>
    </location>
</feature>
<evidence type="ECO:0000256" key="2">
    <source>
        <dbReference type="SAM" id="Phobius"/>
    </source>
</evidence>
<keyword evidence="2" id="KW-0472">Membrane</keyword>
<feature type="transmembrane region" description="Helical" evidence="2">
    <location>
        <begin position="135"/>
        <end position="157"/>
    </location>
</feature>
<feature type="compositionally biased region" description="Polar residues" evidence="1">
    <location>
        <begin position="54"/>
        <end position="66"/>
    </location>
</feature>
<dbReference type="PANTHER" id="PTHR34575:SF1">
    <property type="entry name" value="PROTEIN PAM68, CHLOROPLASTIC"/>
    <property type="match status" value="1"/>
</dbReference>
<accession>A0A8J4GFE8</accession>
<evidence type="ECO:0000256" key="1">
    <source>
        <dbReference type="SAM" id="MobiDB-lite"/>
    </source>
</evidence>
<evidence type="ECO:0008006" key="5">
    <source>
        <dbReference type="Google" id="ProtNLM"/>
    </source>
</evidence>
<dbReference type="Pfam" id="PF11947">
    <property type="entry name" value="DUF3464"/>
    <property type="match status" value="1"/>
</dbReference>
<keyword evidence="2" id="KW-1133">Transmembrane helix</keyword>
<dbReference type="InterPro" id="IPR021855">
    <property type="entry name" value="PAM68-like"/>
</dbReference>
<dbReference type="Proteomes" id="UP000722791">
    <property type="component" value="Unassembled WGS sequence"/>
</dbReference>
<name>A0A8J4GFE8_9CHLO</name>
<organism evidence="3 4">
    <name type="scientific">Volvox reticuliferus</name>
    <dbReference type="NCBI Taxonomy" id="1737510"/>
    <lineage>
        <taxon>Eukaryota</taxon>
        <taxon>Viridiplantae</taxon>
        <taxon>Chlorophyta</taxon>
        <taxon>core chlorophytes</taxon>
        <taxon>Chlorophyceae</taxon>
        <taxon>CS clade</taxon>
        <taxon>Chlamydomonadales</taxon>
        <taxon>Volvocaceae</taxon>
        <taxon>Volvox</taxon>
    </lineage>
</organism>
<dbReference type="AlphaFoldDB" id="A0A8J4GFE8"/>
<dbReference type="EMBL" id="BNCQ01000020">
    <property type="protein sequence ID" value="GIM06031.1"/>
    <property type="molecule type" value="Genomic_DNA"/>
</dbReference>
<protein>
    <recommendedName>
        <fullName evidence="5">Protein PAM68, chloroplastic</fullName>
    </recommendedName>
</protein>
<evidence type="ECO:0000313" key="3">
    <source>
        <dbReference type="EMBL" id="GIM06031.1"/>
    </source>
</evidence>
<sequence length="189" mass="21212">MATQIVRPFTAVAQRHCGMPIHLRRFNRVAVLPMAARKGFGEPKKEQVKRPDGTMQQQQDPASSSGEPAAFQAPPQPVTPATMRSRAMRETPQVVVDRMFRRILICTGVPVFTGMALFPLFYWLRVVQDIEYPLWIVYIAQLLTFGGGLLGITYGALSASWDPSREGSWLGWTELKANLAIVLNRNKQE</sequence>
<dbReference type="PANTHER" id="PTHR34575">
    <property type="entry name" value="PROTEIN PAM68, CHLOROPLASTIC"/>
    <property type="match status" value="1"/>
</dbReference>
<comment type="caution">
    <text evidence="3">The sequence shown here is derived from an EMBL/GenBank/DDBJ whole genome shotgun (WGS) entry which is preliminary data.</text>
</comment>
<proteinExistence type="predicted"/>
<keyword evidence="2" id="KW-0812">Transmembrane</keyword>
<reference evidence="3" key="1">
    <citation type="journal article" date="2021" name="Proc. Natl. Acad. Sci. U.S.A.">
        <title>Three genomes in the algal genus Volvox reveal the fate of a haploid sex-determining region after a transition to homothallism.</title>
        <authorList>
            <person name="Yamamoto K."/>
            <person name="Hamaji T."/>
            <person name="Kawai-Toyooka H."/>
            <person name="Matsuzaki R."/>
            <person name="Takahashi F."/>
            <person name="Nishimura Y."/>
            <person name="Kawachi M."/>
            <person name="Noguchi H."/>
            <person name="Minakuchi Y."/>
            <person name="Umen J.G."/>
            <person name="Toyoda A."/>
            <person name="Nozaki H."/>
        </authorList>
    </citation>
    <scope>NUCLEOTIDE SEQUENCE</scope>
    <source>
        <strain evidence="3">NIES-3785</strain>
    </source>
</reference>
<feature type="region of interest" description="Disordered" evidence="1">
    <location>
        <begin position="40"/>
        <end position="87"/>
    </location>
</feature>
<gene>
    <name evidence="3" type="ORF">Vretimale_10446</name>
</gene>